<comment type="subcellular location">
    <subcellularLocation>
        <location evidence="1">Cell inner membrane</location>
        <topology evidence="1">Multi-pass membrane protein</topology>
    </subcellularLocation>
</comment>
<evidence type="ECO:0000256" key="5">
    <source>
        <dbReference type="ARBA" id="ARBA00022692"/>
    </source>
</evidence>
<dbReference type="PANTHER" id="PTHR43298:SF2">
    <property type="entry name" value="FMN_FAD EXPORTER YEEO-RELATED"/>
    <property type="match status" value="1"/>
</dbReference>
<dbReference type="RefSeq" id="WP_307347158.1">
    <property type="nucleotide sequence ID" value="NZ_JAUSVS010000002.1"/>
</dbReference>
<dbReference type="Proteomes" id="UP001228905">
    <property type="component" value="Unassembled WGS sequence"/>
</dbReference>
<dbReference type="Pfam" id="PF01554">
    <property type="entry name" value="MatE"/>
    <property type="match status" value="2"/>
</dbReference>
<dbReference type="CDD" id="cd13131">
    <property type="entry name" value="MATE_NorM_like"/>
    <property type="match status" value="1"/>
</dbReference>
<protein>
    <recommendedName>
        <fullName evidence="9">Multidrug-efflux transporter</fullName>
    </recommendedName>
</protein>
<keyword evidence="6 10" id="KW-1133">Transmembrane helix</keyword>
<keyword evidence="4" id="KW-1003">Cell membrane</keyword>
<dbReference type="EMBL" id="JAUSVS010000002">
    <property type="protein sequence ID" value="MDQ0463359.1"/>
    <property type="molecule type" value="Genomic_DNA"/>
</dbReference>
<feature type="transmembrane region" description="Helical" evidence="10">
    <location>
        <begin position="171"/>
        <end position="191"/>
    </location>
</feature>
<proteinExistence type="predicted"/>
<feature type="transmembrane region" description="Helical" evidence="10">
    <location>
        <begin position="138"/>
        <end position="159"/>
    </location>
</feature>
<sequence>MTDLILDQKTIRPPWLIEAKALARLAGPMALAQLAQMAILTTDVLLIGRFSEEALASVTIGNAVYYFAWLIGNGPASAVSPMVAQILGARPRDRAHVRAAVRMSLWTAVLISIPMLAVLLNARWILLHLGQQPELAKGAGVFVAVLCFGLPFTMGFQVLRNFTAALGKPGAALWVMLASIVFNAIVGWTLIFGHFGFPRLGLVGSGIATAGSAVFAFFAMLVVIWLTPSVRAYRIFRRFHIPVRPKFVEVLRLGLPMGLAMIFEAMLFNTMTLVMGSFGMTPVAAHQITLNVASITFMIPLGIGMAATVRVGLAAGRNDMVGARRAGFTAAVMATGFAAVCGLIMALFGRQIASLYVGVPEIIELTATLLIVAAAFQVFDSLQVVGVLSLRGLKDARASMILAGVSYWLAGAPVSIGLGVLLGWRGLGVWIGLAFGLAVAAAAMGARFMWLTRRTA</sequence>
<evidence type="ECO:0000256" key="6">
    <source>
        <dbReference type="ARBA" id="ARBA00022989"/>
    </source>
</evidence>
<evidence type="ECO:0000313" key="12">
    <source>
        <dbReference type="Proteomes" id="UP001228905"/>
    </source>
</evidence>
<dbReference type="InterPro" id="IPR050222">
    <property type="entry name" value="MATE_MdtK"/>
</dbReference>
<evidence type="ECO:0000256" key="10">
    <source>
        <dbReference type="SAM" id="Phobius"/>
    </source>
</evidence>
<feature type="transmembrane region" description="Helical" evidence="10">
    <location>
        <begin position="325"/>
        <end position="348"/>
    </location>
</feature>
<keyword evidence="12" id="KW-1185">Reference proteome</keyword>
<dbReference type="InterPro" id="IPR002528">
    <property type="entry name" value="MATE_fam"/>
</dbReference>
<gene>
    <name evidence="11" type="ORF">QO010_001130</name>
</gene>
<keyword evidence="7" id="KW-0406">Ion transport</keyword>
<evidence type="ECO:0000256" key="1">
    <source>
        <dbReference type="ARBA" id="ARBA00004429"/>
    </source>
</evidence>
<feature type="transmembrane region" description="Helical" evidence="10">
    <location>
        <begin position="105"/>
        <end position="126"/>
    </location>
</feature>
<feature type="transmembrane region" description="Helical" evidence="10">
    <location>
        <begin position="288"/>
        <end position="313"/>
    </location>
</feature>
<keyword evidence="5 10" id="KW-0812">Transmembrane</keyword>
<keyword evidence="2" id="KW-0813">Transport</keyword>
<evidence type="ECO:0000256" key="9">
    <source>
        <dbReference type="ARBA" id="ARBA00031636"/>
    </source>
</evidence>
<evidence type="ECO:0000313" key="11">
    <source>
        <dbReference type="EMBL" id="MDQ0463359.1"/>
    </source>
</evidence>
<feature type="transmembrane region" description="Helical" evidence="10">
    <location>
        <begin position="430"/>
        <end position="450"/>
    </location>
</feature>
<evidence type="ECO:0000256" key="2">
    <source>
        <dbReference type="ARBA" id="ARBA00022448"/>
    </source>
</evidence>
<evidence type="ECO:0000256" key="3">
    <source>
        <dbReference type="ARBA" id="ARBA00022449"/>
    </source>
</evidence>
<feature type="transmembrane region" description="Helical" evidence="10">
    <location>
        <begin position="400"/>
        <end position="424"/>
    </location>
</feature>
<keyword evidence="8 10" id="KW-0472">Membrane</keyword>
<feature type="transmembrane region" description="Helical" evidence="10">
    <location>
        <begin position="247"/>
        <end position="268"/>
    </location>
</feature>
<feature type="transmembrane region" description="Helical" evidence="10">
    <location>
        <begin position="203"/>
        <end position="226"/>
    </location>
</feature>
<name>A0ABU0IMX7_9CAUL</name>
<evidence type="ECO:0000256" key="4">
    <source>
        <dbReference type="ARBA" id="ARBA00022475"/>
    </source>
</evidence>
<dbReference type="InterPro" id="IPR048279">
    <property type="entry name" value="MdtK-like"/>
</dbReference>
<accession>A0ABU0IMX7</accession>
<evidence type="ECO:0000256" key="7">
    <source>
        <dbReference type="ARBA" id="ARBA00023065"/>
    </source>
</evidence>
<organism evidence="11 12">
    <name type="scientific">Caulobacter ginsengisoli</name>
    <dbReference type="NCBI Taxonomy" id="400775"/>
    <lineage>
        <taxon>Bacteria</taxon>
        <taxon>Pseudomonadati</taxon>
        <taxon>Pseudomonadota</taxon>
        <taxon>Alphaproteobacteria</taxon>
        <taxon>Caulobacterales</taxon>
        <taxon>Caulobacteraceae</taxon>
        <taxon>Caulobacter</taxon>
    </lineage>
</organism>
<reference evidence="11 12" key="1">
    <citation type="submission" date="2023-07" db="EMBL/GenBank/DDBJ databases">
        <title>Genomic Encyclopedia of Type Strains, Phase IV (KMG-IV): sequencing the most valuable type-strain genomes for metagenomic binning, comparative biology and taxonomic classification.</title>
        <authorList>
            <person name="Goeker M."/>
        </authorList>
    </citation>
    <scope>NUCLEOTIDE SEQUENCE [LARGE SCALE GENOMIC DNA]</scope>
    <source>
        <strain evidence="11 12">DSM 18695</strain>
    </source>
</reference>
<keyword evidence="3" id="KW-0050">Antiport</keyword>
<dbReference type="PIRSF" id="PIRSF006603">
    <property type="entry name" value="DinF"/>
    <property type="match status" value="1"/>
</dbReference>
<evidence type="ECO:0000256" key="8">
    <source>
        <dbReference type="ARBA" id="ARBA00023136"/>
    </source>
</evidence>
<dbReference type="NCBIfam" id="TIGR00797">
    <property type="entry name" value="matE"/>
    <property type="match status" value="1"/>
</dbReference>
<dbReference type="PANTHER" id="PTHR43298">
    <property type="entry name" value="MULTIDRUG RESISTANCE PROTEIN NORM-RELATED"/>
    <property type="match status" value="1"/>
</dbReference>
<comment type="caution">
    <text evidence="11">The sequence shown here is derived from an EMBL/GenBank/DDBJ whole genome shotgun (WGS) entry which is preliminary data.</text>
</comment>
<feature type="transmembrane region" description="Helical" evidence="10">
    <location>
        <begin position="368"/>
        <end position="388"/>
    </location>
</feature>